<keyword evidence="3" id="KW-1185">Reference proteome</keyword>
<accession>A0ABV8L693</accession>
<dbReference type="RefSeq" id="WP_378551223.1">
    <property type="nucleotide sequence ID" value="NZ_JBHSBA010000007.1"/>
</dbReference>
<organism evidence="2 3">
    <name type="scientific">Nocardia rhizosphaerae</name>
    <dbReference type="NCBI Taxonomy" id="1691571"/>
    <lineage>
        <taxon>Bacteria</taxon>
        <taxon>Bacillati</taxon>
        <taxon>Actinomycetota</taxon>
        <taxon>Actinomycetes</taxon>
        <taxon>Mycobacteriales</taxon>
        <taxon>Nocardiaceae</taxon>
        <taxon>Nocardia</taxon>
    </lineage>
</organism>
<gene>
    <name evidence="2" type="ORF">ACFOW8_14965</name>
</gene>
<feature type="compositionally biased region" description="Acidic residues" evidence="1">
    <location>
        <begin position="115"/>
        <end position="125"/>
    </location>
</feature>
<feature type="region of interest" description="Disordered" evidence="1">
    <location>
        <begin position="109"/>
        <end position="174"/>
    </location>
</feature>
<evidence type="ECO:0000313" key="2">
    <source>
        <dbReference type="EMBL" id="MFC4126235.1"/>
    </source>
</evidence>
<reference evidence="3" key="1">
    <citation type="journal article" date="2019" name="Int. J. Syst. Evol. Microbiol.">
        <title>The Global Catalogue of Microorganisms (GCM) 10K type strain sequencing project: providing services to taxonomists for standard genome sequencing and annotation.</title>
        <authorList>
            <consortium name="The Broad Institute Genomics Platform"/>
            <consortium name="The Broad Institute Genome Sequencing Center for Infectious Disease"/>
            <person name="Wu L."/>
            <person name="Ma J."/>
        </authorList>
    </citation>
    <scope>NUCLEOTIDE SEQUENCE [LARGE SCALE GENOMIC DNA]</scope>
    <source>
        <strain evidence="3">CGMCC 4.7204</strain>
    </source>
</reference>
<sequence length="174" mass="19615">MPESKVDAIVEELREYQRWLASETRRVDRALRALSDDDDDESRSTNEMLLDAFLKAKRPLSIQDALAMVRKAGWTTDSKDPANVIRAALARMASNGELRRVSDKRGIYALPSDDPFADEPPDSTFDDAPPWESKVQDDSWGSSSRANPFESGKKSPGTFTRPKTRPREEDEPPF</sequence>
<dbReference type="Proteomes" id="UP001595767">
    <property type="component" value="Unassembled WGS sequence"/>
</dbReference>
<evidence type="ECO:0008006" key="4">
    <source>
        <dbReference type="Google" id="ProtNLM"/>
    </source>
</evidence>
<comment type="caution">
    <text evidence="2">The sequence shown here is derived from an EMBL/GenBank/DDBJ whole genome shotgun (WGS) entry which is preliminary data.</text>
</comment>
<evidence type="ECO:0000313" key="3">
    <source>
        <dbReference type="Proteomes" id="UP001595767"/>
    </source>
</evidence>
<evidence type="ECO:0000256" key="1">
    <source>
        <dbReference type="SAM" id="MobiDB-lite"/>
    </source>
</evidence>
<proteinExistence type="predicted"/>
<protein>
    <recommendedName>
        <fullName evidence="4">HTH HARE-type domain-containing protein</fullName>
    </recommendedName>
</protein>
<name>A0ABV8L693_9NOCA</name>
<dbReference type="EMBL" id="JBHSBA010000007">
    <property type="protein sequence ID" value="MFC4126235.1"/>
    <property type="molecule type" value="Genomic_DNA"/>
</dbReference>